<sequence length="187" mass="22569">MFQNLKNGFKKTKDKRVKFNAIFGGLILVFVLFWMLYYINAKIIYEVYKIELFLNYLKNFYLLIVFLLISSYFANKIYFWHFQKDKLLDVITKEQTNKSTLTIFEKIELVTFLLYKDFHLILLSIMFILVLTNYKIIDVYTFPIVSLITIFIYLRILINNYKRIDSNILLNIEYTGIVTDYSTKEEK</sequence>
<dbReference type="Proteomes" id="UP000290092">
    <property type="component" value="Unassembled WGS sequence"/>
</dbReference>
<comment type="caution">
    <text evidence="2">The sequence shown here is derived from an EMBL/GenBank/DDBJ whole genome shotgun (WGS) entry which is preliminary data.</text>
</comment>
<keyword evidence="1" id="KW-0472">Membrane</keyword>
<proteinExistence type="predicted"/>
<keyword evidence="3" id="KW-1185">Reference proteome</keyword>
<feature type="transmembrane region" description="Helical" evidence="1">
    <location>
        <begin position="60"/>
        <end position="79"/>
    </location>
</feature>
<reference evidence="2 3" key="1">
    <citation type="submission" date="2017-09" db="EMBL/GenBank/DDBJ databases">
        <title>Genomics of the genus Arcobacter.</title>
        <authorList>
            <person name="Perez-Cataluna A."/>
            <person name="Figueras M.J."/>
            <person name="Salas-Masso N."/>
        </authorList>
    </citation>
    <scope>NUCLEOTIDE SEQUENCE [LARGE SCALE GENOMIC DNA]</scope>
    <source>
        <strain evidence="2 3">CECT 7386</strain>
    </source>
</reference>
<name>A0AAX2AI00_9BACT</name>
<dbReference type="KEGG" id="amyt:AMYT_a0113"/>
<dbReference type="EMBL" id="NXID01000008">
    <property type="protein sequence ID" value="RXK16478.1"/>
    <property type="molecule type" value="Genomic_DNA"/>
</dbReference>
<keyword evidence="1" id="KW-1133">Transmembrane helix</keyword>
<gene>
    <name evidence="2" type="ORF">CP985_03440</name>
</gene>
<dbReference type="AlphaFoldDB" id="A0AAX2AI00"/>
<feature type="transmembrane region" description="Helical" evidence="1">
    <location>
        <begin position="140"/>
        <end position="158"/>
    </location>
</feature>
<organism evidence="2 3">
    <name type="scientific">Malaciobacter mytili LMG 24559</name>
    <dbReference type="NCBI Taxonomy" id="1032238"/>
    <lineage>
        <taxon>Bacteria</taxon>
        <taxon>Pseudomonadati</taxon>
        <taxon>Campylobacterota</taxon>
        <taxon>Epsilonproteobacteria</taxon>
        <taxon>Campylobacterales</taxon>
        <taxon>Arcobacteraceae</taxon>
        <taxon>Malaciobacter</taxon>
    </lineage>
</organism>
<evidence type="ECO:0000313" key="3">
    <source>
        <dbReference type="Proteomes" id="UP000290092"/>
    </source>
</evidence>
<keyword evidence="1" id="KW-0812">Transmembrane</keyword>
<feature type="transmembrane region" description="Helical" evidence="1">
    <location>
        <begin position="21"/>
        <end position="40"/>
    </location>
</feature>
<evidence type="ECO:0000256" key="1">
    <source>
        <dbReference type="SAM" id="Phobius"/>
    </source>
</evidence>
<protein>
    <submittedName>
        <fullName evidence="2">Uncharacterized protein</fullName>
    </submittedName>
</protein>
<accession>A0AAX2AI00</accession>
<evidence type="ECO:0000313" key="2">
    <source>
        <dbReference type="EMBL" id="RXK16478.1"/>
    </source>
</evidence>
<feature type="transmembrane region" description="Helical" evidence="1">
    <location>
        <begin position="113"/>
        <end position="134"/>
    </location>
</feature>
<dbReference type="RefSeq" id="WP_114843319.1">
    <property type="nucleotide sequence ID" value="NZ_CP031220.1"/>
</dbReference>